<reference evidence="1 2" key="1">
    <citation type="journal article" date="2023" name="PLoS ONE">
        <title>Complete genome assembly of Hawai'i environmental nontuberculous mycobacteria reveals unexpected co-isolation with methylobacteria.</title>
        <authorList>
            <person name="Hendrix J."/>
            <person name="Epperson L.E."/>
            <person name="Tong E.I."/>
            <person name="Chan Y.L."/>
            <person name="Hasan N.A."/>
            <person name="Dawrs S.N."/>
            <person name="Norton G.J."/>
            <person name="Virdi R."/>
            <person name="Crooks J.L."/>
            <person name="Chan E.D."/>
            <person name="Honda J.R."/>
            <person name="Strong M."/>
        </authorList>
    </citation>
    <scope>NUCLEOTIDE SEQUENCE [LARGE SCALE GENOMIC DNA]</scope>
    <source>
        <strain evidence="1 2">NJH_HI04-1</strain>
    </source>
</reference>
<dbReference type="EMBL" id="JAQYXP010000002">
    <property type="protein sequence ID" value="MEN3234701.1"/>
    <property type="molecule type" value="Genomic_DNA"/>
</dbReference>
<evidence type="ECO:0000313" key="1">
    <source>
        <dbReference type="EMBL" id="MEN3234701.1"/>
    </source>
</evidence>
<dbReference type="RefSeq" id="WP_346013013.1">
    <property type="nucleotide sequence ID" value="NZ_JAQYXP010000002.1"/>
</dbReference>
<protein>
    <submittedName>
        <fullName evidence="1">Uncharacterized protein</fullName>
    </submittedName>
</protein>
<accession>A0ABU9ZU32</accession>
<keyword evidence="2" id="KW-1185">Reference proteome</keyword>
<dbReference type="Proteomes" id="UP001407347">
    <property type="component" value="Unassembled WGS sequence"/>
</dbReference>
<proteinExistence type="predicted"/>
<organism evidence="1 2">
    <name type="scientific">Methylobacterium ajmalii</name>
    <dbReference type="NCBI Taxonomy" id="2738439"/>
    <lineage>
        <taxon>Bacteria</taxon>
        <taxon>Pseudomonadati</taxon>
        <taxon>Pseudomonadota</taxon>
        <taxon>Alphaproteobacteria</taxon>
        <taxon>Hyphomicrobiales</taxon>
        <taxon>Methylobacteriaceae</taxon>
        <taxon>Methylobacterium</taxon>
    </lineage>
</organism>
<sequence>MSEAPTPETAAERITRELAEGVERFIAEAADEATATALLATRTEALIRALNEQQDA</sequence>
<name>A0ABU9ZU32_9HYPH</name>
<gene>
    <name evidence="1" type="ORF">PUR29_13960</name>
</gene>
<evidence type="ECO:0000313" key="2">
    <source>
        <dbReference type="Proteomes" id="UP001407347"/>
    </source>
</evidence>
<comment type="caution">
    <text evidence="1">The sequence shown here is derived from an EMBL/GenBank/DDBJ whole genome shotgun (WGS) entry which is preliminary data.</text>
</comment>